<name>A0A7S3AQ53_9EUKA</name>
<evidence type="ECO:0008006" key="10">
    <source>
        <dbReference type="Google" id="ProtNLM"/>
    </source>
</evidence>
<dbReference type="GO" id="GO:0005254">
    <property type="term" value="F:chloride channel activity"/>
    <property type="evidence" value="ECO:0007669"/>
    <property type="project" value="InterPro"/>
</dbReference>
<evidence type="ECO:0000313" key="9">
    <source>
        <dbReference type="EMBL" id="CAE0109935.1"/>
    </source>
</evidence>
<keyword evidence="4 8" id="KW-0812">Transmembrane</keyword>
<dbReference type="PANTHER" id="PTHR33281:SF19">
    <property type="entry name" value="VOLTAGE-DEPENDENT ANION CHANNEL-FORMING PROTEIN YNEE"/>
    <property type="match status" value="1"/>
</dbReference>
<accession>A0A7S3AQ53</accession>
<evidence type="ECO:0000256" key="2">
    <source>
        <dbReference type="ARBA" id="ARBA00022448"/>
    </source>
</evidence>
<evidence type="ECO:0000256" key="6">
    <source>
        <dbReference type="ARBA" id="ARBA00023065"/>
    </source>
</evidence>
<evidence type="ECO:0000256" key="4">
    <source>
        <dbReference type="ARBA" id="ARBA00022692"/>
    </source>
</evidence>
<feature type="transmembrane region" description="Helical" evidence="8">
    <location>
        <begin position="88"/>
        <end position="106"/>
    </location>
</feature>
<feature type="transmembrane region" description="Helical" evidence="8">
    <location>
        <begin position="232"/>
        <end position="253"/>
    </location>
</feature>
<dbReference type="PANTHER" id="PTHR33281">
    <property type="entry name" value="UPF0187 PROTEIN YNEE"/>
    <property type="match status" value="1"/>
</dbReference>
<keyword evidence="7 8" id="KW-0472">Membrane</keyword>
<dbReference type="AlphaFoldDB" id="A0A7S3AQ53"/>
<feature type="transmembrane region" description="Helical" evidence="8">
    <location>
        <begin position="126"/>
        <end position="149"/>
    </location>
</feature>
<evidence type="ECO:0000256" key="5">
    <source>
        <dbReference type="ARBA" id="ARBA00022989"/>
    </source>
</evidence>
<proteinExistence type="predicted"/>
<comment type="subcellular location">
    <subcellularLocation>
        <location evidence="1">Cell membrane</location>
        <topology evidence="1">Multi-pass membrane protein</topology>
    </subcellularLocation>
</comment>
<feature type="transmembrane region" description="Helical" evidence="8">
    <location>
        <begin position="64"/>
        <end position="81"/>
    </location>
</feature>
<dbReference type="GO" id="GO:0005886">
    <property type="term" value="C:plasma membrane"/>
    <property type="evidence" value="ECO:0007669"/>
    <property type="project" value="UniProtKB-SubCell"/>
</dbReference>
<organism evidence="9">
    <name type="scientific">Haptolina ericina</name>
    <dbReference type="NCBI Taxonomy" id="156174"/>
    <lineage>
        <taxon>Eukaryota</taxon>
        <taxon>Haptista</taxon>
        <taxon>Haptophyta</taxon>
        <taxon>Prymnesiophyceae</taxon>
        <taxon>Prymnesiales</taxon>
        <taxon>Prymnesiaceae</taxon>
        <taxon>Haptolina</taxon>
    </lineage>
</organism>
<sequence length="327" mass="36441">MTVEYEAADINEISFILRWRGSIMSAVVQQKTIWILTLVHIGLLYGQLNLGWQCGSLWIGEDNATASAMALVVFFSVFYSGNCFTRQNAFYATCMGMAGTCVNYAGLVRVHFPNADGKTMWNACRYVLASVYVLYFELGGSASMGGVGLDDVEWEIMFRLKLLDPKEREVVDNHTGPRFMLLQKWALDGMVNLLAKSPAVQGASIAPFQEQVLALRGHCAMIRNTLKQPVPFPYYHTLLLMLLVNLLLLAYVLAGLESIWSVPCYFITAFVLLGFKETAIMLSDPFGNDAVDFDTDLFMSRMMVNVKALLSPQGDYHGEVMEVPSDV</sequence>
<evidence type="ECO:0000256" key="8">
    <source>
        <dbReference type="SAM" id="Phobius"/>
    </source>
</evidence>
<feature type="transmembrane region" description="Helical" evidence="8">
    <location>
        <begin position="33"/>
        <end position="52"/>
    </location>
</feature>
<evidence type="ECO:0000256" key="1">
    <source>
        <dbReference type="ARBA" id="ARBA00004651"/>
    </source>
</evidence>
<gene>
    <name evidence="9" type="ORF">HERI1096_LOCUS10595</name>
</gene>
<evidence type="ECO:0000256" key="3">
    <source>
        <dbReference type="ARBA" id="ARBA00022475"/>
    </source>
</evidence>
<reference evidence="9" key="1">
    <citation type="submission" date="2021-01" db="EMBL/GenBank/DDBJ databases">
        <authorList>
            <person name="Corre E."/>
            <person name="Pelletier E."/>
            <person name="Niang G."/>
            <person name="Scheremetjew M."/>
            <person name="Finn R."/>
            <person name="Kale V."/>
            <person name="Holt S."/>
            <person name="Cochrane G."/>
            <person name="Meng A."/>
            <person name="Brown T."/>
            <person name="Cohen L."/>
        </authorList>
    </citation>
    <scope>NUCLEOTIDE SEQUENCE</scope>
    <source>
        <strain evidence="9">CCMP281</strain>
    </source>
</reference>
<evidence type="ECO:0000256" key="7">
    <source>
        <dbReference type="ARBA" id="ARBA00023136"/>
    </source>
</evidence>
<feature type="transmembrane region" description="Helical" evidence="8">
    <location>
        <begin position="259"/>
        <end position="275"/>
    </location>
</feature>
<dbReference type="EMBL" id="HBHX01019047">
    <property type="protein sequence ID" value="CAE0109935.1"/>
    <property type="molecule type" value="Transcribed_RNA"/>
</dbReference>
<keyword evidence="2" id="KW-0813">Transport</keyword>
<protein>
    <recommendedName>
        <fullName evidence="10">Bestrophin homolog</fullName>
    </recommendedName>
</protein>
<keyword evidence="3" id="KW-1003">Cell membrane</keyword>
<dbReference type="Pfam" id="PF25539">
    <property type="entry name" value="Bestrophin_2"/>
    <property type="match status" value="1"/>
</dbReference>
<keyword evidence="5 8" id="KW-1133">Transmembrane helix</keyword>
<keyword evidence="6" id="KW-0406">Ion transport</keyword>
<dbReference type="InterPro" id="IPR044669">
    <property type="entry name" value="YneE/VCCN1/2-like"/>
</dbReference>